<dbReference type="Proteomes" id="UP000184092">
    <property type="component" value="Unassembled WGS sequence"/>
</dbReference>
<dbReference type="AlphaFoldDB" id="A0A1M7P9W0"/>
<dbReference type="STRING" id="178356.SAMN05216269_1159"/>
<dbReference type="EMBL" id="FRCL01000015">
    <property type="protein sequence ID" value="SHN13506.1"/>
    <property type="molecule type" value="Genomic_DNA"/>
</dbReference>
<dbReference type="Pfam" id="PF11066">
    <property type="entry name" value="DUF2867"/>
    <property type="match status" value="1"/>
</dbReference>
<gene>
    <name evidence="1" type="ORF">SAMN05216269_1159</name>
</gene>
<dbReference type="RefSeq" id="WP_073210775.1">
    <property type="nucleotide sequence ID" value="NZ_FRCL01000015.1"/>
</dbReference>
<evidence type="ECO:0008006" key="3">
    <source>
        <dbReference type="Google" id="ProtNLM"/>
    </source>
</evidence>
<dbReference type="OrthoDB" id="4551029at2"/>
<proteinExistence type="predicted"/>
<sequence>MKITPKIKIDKHSHLTQFFKVHTLLSDFELEDVWQVPVILTSNHSLHIFVEHFNISLNKIMDKGVAGFLFQLRLWLGKFLNLDDKNQLVRELTPGSIRHRYAHEEGLSFEDLPALSNGSPDFKPVYTLKNEYLSEIDNKTVHAALHFSRVPIGEAIWGVHMAVYVKPKGSFGKIYMLLIKPFRLWIVYPALMKIIKNEWESFVRLDTLAQNDGQDKTTNR</sequence>
<evidence type="ECO:0000313" key="1">
    <source>
        <dbReference type="EMBL" id="SHN13506.1"/>
    </source>
</evidence>
<accession>A0A1M7P9W0</accession>
<dbReference type="InterPro" id="IPR021295">
    <property type="entry name" value="DUF2867"/>
</dbReference>
<keyword evidence="2" id="KW-1185">Reference proteome</keyword>
<reference evidence="2" key="1">
    <citation type="submission" date="2016-11" db="EMBL/GenBank/DDBJ databases">
        <authorList>
            <person name="Varghese N."/>
            <person name="Submissions S."/>
        </authorList>
    </citation>
    <scope>NUCLEOTIDE SEQUENCE [LARGE SCALE GENOMIC DNA]</scope>
    <source>
        <strain evidence="2">CGMCC 1.2749</strain>
    </source>
</reference>
<protein>
    <recommendedName>
        <fullName evidence="3">DUF2867 domain-containing protein</fullName>
    </recommendedName>
</protein>
<name>A0A1M7P9W0_9FLAO</name>
<organism evidence="1 2">
    <name type="scientific">Flavobacterium xinjiangense</name>
    <dbReference type="NCBI Taxonomy" id="178356"/>
    <lineage>
        <taxon>Bacteria</taxon>
        <taxon>Pseudomonadati</taxon>
        <taxon>Bacteroidota</taxon>
        <taxon>Flavobacteriia</taxon>
        <taxon>Flavobacteriales</taxon>
        <taxon>Flavobacteriaceae</taxon>
        <taxon>Flavobacterium</taxon>
    </lineage>
</organism>
<evidence type="ECO:0000313" key="2">
    <source>
        <dbReference type="Proteomes" id="UP000184092"/>
    </source>
</evidence>